<evidence type="ECO:0000256" key="1">
    <source>
        <dbReference type="PROSITE-ProRule" id="PRU10141"/>
    </source>
</evidence>
<gene>
    <name evidence="5" type="ORF">F3Y22_tig00112123pilonHSYRG00003</name>
</gene>
<dbReference type="InterPro" id="IPR017441">
    <property type="entry name" value="Protein_kinase_ATP_BS"/>
</dbReference>
<organism evidence="5 6">
    <name type="scientific">Hibiscus syriacus</name>
    <name type="common">Rose of Sharon</name>
    <dbReference type="NCBI Taxonomy" id="106335"/>
    <lineage>
        <taxon>Eukaryota</taxon>
        <taxon>Viridiplantae</taxon>
        <taxon>Streptophyta</taxon>
        <taxon>Embryophyta</taxon>
        <taxon>Tracheophyta</taxon>
        <taxon>Spermatophyta</taxon>
        <taxon>Magnoliopsida</taxon>
        <taxon>eudicotyledons</taxon>
        <taxon>Gunneridae</taxon>
        <taxon>Pentapetalae</taxon>
        <taxon>rosids</taxon>
        <taxon>malvids</taxon>
        <taxon>Malvales</taxon>
        <taxon>Malvaceae</taxon>
        <taxon>Malvoideae</taxon>
        <taxon>Hibiscus</taxon>
    </lineage>
</organism>
<proteinExistence type="predicted"/>
<comment type="caution">
    <text evidence="5">The sequence shown here is derived from an EMBL/GenBank/DDBJ whole genome shotgun (WGS) entry which is preliminary data.</text>
</comment>
<evidence type="ECO:0000313" key="5">
    <source>
        <dbReference type="EMBL" id="KAE8670576.1"/>
    </source>
</evidence>
<dbReference type="InterPro" id="IPR000719">
    <property type="entry name" value="Prot_kinase_dom"/>
</dbReference>
<dbReference type="GO" id="GO:0005524">
    <property type="term" value="F:ATP binding"/>
    <property type="evidence" value="ECO:0007669"/>
    <property type="project" value="UniProtKB-UniRule"/>
</dbReference>
<reference evidence="5" key="1">
    <citation type="submission" date="2019-09" db="EMBL/GenBank/DDBJ databases">
        <title>Draft genome information of white flower Hibiscus syriacus.</title>
        <authorList>
            <person name="Kim Y.-M."/>
        </authorList>
    </citation>
    <scope>NUCLEOTIDE SEQUENCE [LARGE SCALE GENOMIC DNA]</scope>
    <source>
        <strain evidence="5">YM2019G1</strain>
    </source>
</reference>
<sequence length="271" mass="29413">MNMDACRSSCLGNCSCTAYAFVSGIGCMIWQEDLVDLHRFEQAGTLQFFYRVHNSELAEIAHLNMNSAAFHCIIQHKTSCMNFSDRLTPFLFISTVDGGRKISDTAITIITVLGACLLVVSICLLRRYKKKVKRLPVVSSIPCCKEDDVAVFNESKTKDFSADLSGPTNILLNGSQVNGPELTIVTFGSVAAATKNFSEANKLGKGGFGTVYKGELPGGQEIAVKRLSGTSGQGLEETFFLMNPSEHYSIGEPGSALSKALQEDYFTSIET</sequence>
<evidence type="ECO:0000256" key="2">
    <source>
        <dbReference type="SAM" id="Phobius"/>
    </source>
</evidence>
<dbReference type="Proteomes" id="UP000436088">
    <property type="component" value="Unassembled WGS sequence"/>
</dbReference>
<name>A0A6A2Y454_HIBSY</name>
<dbReference type="EMBL" id="VEPZ02001506">
    <property type="protein sequence ID" value="KAE8670576.1"/>
    <property type="molecule type" value="Genomic_DNA"/>
</dbReference>
<feature type="domain" description="Apple" evidence="4">
    <location>
        <begin position="1"/>
        <end position="53"/>
    </location>
</feature>
<dbReference type="PROSITE" id="PS50948">
    <property type="entry name" value="PAN"/>
    <property type="match status" value="1"/>
</dbReference>
<keyword evidence="2" id="KW-1133">Transmembrane helix</keyword>
<dbReference type="GO" id="GO:0004672">
    <property type="term" value="F:protein kinase activity"/>
    <property type="evidence" value="ECO:0007669"/>
    <property type="project" value="InterPro"/>
</dbReference>
<keyword evidence="2" id="KW-0472">Membrane</keyword>
<dbReference type="SUPFAM" id="SSF56112">
    <property type="entry name" value="Protein kinase-like (PK-like)"/>
    <property type="match status" value="1"/>
</dbReference>
<keyword evidence="6" id="KW-1185">Reference proteome</keyword>
<dbReference type="PANTHER" id="PTHR32444">
    <property type="entry name" value="BULB-TYPE LECTIN DOMAIN-CONTAINING PROTEIN"/>
    <property type="match status" value="1"/>
</dbReference>
<dbReference type="InterPro" id="IPR011009">
    <property type="entry name" value="Kinase-like_dom_sf"/>
</dbReference>
<dbReference type="PANTHER" id="PTHR32444:SF242">
    <property type="entry name" value="G-TYPE LECTIN S-RECEPTOR-LIKE SERINE_THREONINE-PROTEIN KINASE RKS1"/>
    <property type="match status" value="1"/>
</dbReference>
<dbReference type="Pfam" id="PF08276">
    <property type="entry name" value="PAN_2"/>
    <property type="match status" value="1"/>
</dbReference>
<dbReference type="Gene3D" id="3.30.200.20">
    <property type="entry name" value="Phosphorylase Kinase, domain 1"/>
    <property type="match status" value="1"/>
</dbReference>
<feature type="transmembrane region" description="Helical" evidence="2">
    <location>
        <begin position="106"/>
        <end position="125"/>
    </location>
</feature>
<accession>A0A6A2Y454</accession>
<dbReference type="PROSITE" id="PS00107">
    <property type="entry name" value="PROTEIN_KINASE_ATP"/>
    <property type="match status" value="1"/>
</dbReference>
<dbReference type="PROSITE" id="PS50011">
    <property type="entry name" value="PROTEIN_KINASE_DOM"/>
    <property type="match status" value="1"/>
</dbReference>
<evidence type="ECO:0008006" key="7">
    <source>
        <dbReference type="Google" id="ProtNLM"/>
    </source>
</evidence>
<feature type="binding site" evidence="1">
    <location>
        <position position="225"/>
    </location>
    <ligand>
        <name>ATP</name>
        <dbReference type="ChEBI" id="CHEBI:30616"/>
    </ligand>
</feature>
<keyword evidence="1" id="KW-0547">Nucleotide-binding</keyword>
<protein>
    <recommendedName>
        <fullName evidence="7">Apple domain-containing protein</fullName>
    </recommendedName>
</protein>
<dbReference type="AlphaFoldDB" id="A0A6A2Y454"/>
<evidence type="ECO:0000259" key="4">
    <source>
        <dbReference type="PROSITE" id="PS50948"/>
    </source>
</evidence>
<dbReference type="InterPro" id="IPR003609">
    <property type="entry name" value="Pan_app"/>
</dbReference>
<feature type="domain" description="Protein kinase" evidence="3">
    <location>
        <begin position="197"/>
        <end position="271"/>
    </location>
</feature>
<evidence type="ECO:0000259" key="3">
    <source>
        <dbReference type="PROSITE" id="PS50011"/>
    </source>
</evidence>
<keyword evidence="2" id="KW-0812">Transmembrane</keyword>
<keyword evidence="1" id="KW-0067">ATP-binding</keyword>
<dbReference type="CDD" id="cd01098">
    <property type="entry name" value="PAN_AP_plant"/>
    <property type="match status" value="1"/>
</dbReference>
<dbReference type="PROSITE" id="PS51257">
    <property type="entry name" value="PROKAR_LIPOPROTEIN"/>
    <property type="match status" value="1"/>
</dbReference>
<evidence type="ECO:0000313" key="6">
    <source>
        <dbReference type="Proteomes" id="UP000436088"/>
    </source>
</evidence>